<feature type="compositionally biased region" description="Polar residues" evidence="1">
    <location>
        <begin position="402"/>
        <end position="412"/>
    </location>
</feature>
<protein>
    <submittedName>
        <fullName evidence="3">JmjC domain-containing protein</fullName>
    </submittedName>
</protein>
<dbReference type="AlphaFoldDB" id="A0A1I7USF7"/>
<feature type="region of interest" description="Disordered" evidence="1">
    <location>
        <begin position="279"/>
        <end position="326"/>
    </location>
</feature>
<organism evidence="2 3">
    <name type="scientific">Caenorhabditis tropicalis</name>
    <dbReference type="NCBI Taxonomy" id="1561998"/>
    <lineage>
        <taxon>Eukaryota</taxon>
        <taxon>Metazoa</taxon>
        <taxon>Ecdysozoa</taxon>
        <taxon>Nematoda</taxon>
        <taxon>Chromadorea</taxon>
        <taxon>Rhabditida</taxon>
        <taxon>Rhabditina</taxon>
        <taxon>Rhabditomorpha</taxon>
        <taxon>Rhabditoidea</taxon>
        <taxon>Rhabditidae</taxon>
        <taxon>Peloderinae</taxon>
        <taxon>Caenorhabditis</taxon>
    </lineage>
</organism>
<dbReference type="Proteomes" id="UP000095282">
    <property type="component" value="Unplaced"/>
</dbReference>
<sequence>MDPHGDYPRPRVPKAWPPRIRKKQYRQQQNMSMIAPPTNYDSMHYSGFQRTFDAGLSNRSFAYGQPNEVFHNTNAQIGQGRPHGPQVILVLLPVMMTTRGPPQYVAVMGVPLITGSPAITQQVLSGIQFVGQQPGVYPQSFAPGQPFRQGGSHGYHPHQVRNQYPRPQITQGSLQPMPTFPIGPNFMSEGPHAMNAWMQQNPQQGAQLTSPGFIREESMPPVHLQSAPTPMHGVPNHHNAPNEASYNVQNPQNVTFTLEMTNAPEFQPKRQVEMSSEAPMTQCPDEAPFRSTTEGNMWRPTDASTSTKEEPPIVRNMTTDSSGNPCELPNENIAMDASDIVTDRLLDSVVDKLTTIAVSGQDTSHVEEEEEASFITPNRKDLCESNTVGRIMYKPLRHRSTNDQAPTTSAGDSSYLMDQSADLNASCETTKGAISTRKKSRKSKNKSKKVEEGDVGKDAATLGVEKFLNDFTSKSDIENSIIGYKAAIGKLRAMDSAFRKNSSIHPLQDQIMRYVQKHDLYCLDKDYMDISRAVIKRRLDAYIKSNDKGWLQLAEFLGYCYLLIDDVLAVDFMFLNLLSTKAQQQDLYAEYREMIVSFGDWTASIVSEVPVTVKDLESWGGVMDEKKLQFFADFINQEYFIRYCQTFDKHRQLRPIEKKIIEYVELLPEKGIEWSHSQFLEFINRRIAIIDDSNLSHLTKSSDITMYTFLASVKSSIVDFDLGLICLWTQNGDSIGDDVESVLWSHFFGEF</sequence>
<evidence type="ECO:0000256" key="1">
    <source>
        <dbReference type="SAM" id="MobiDB-lite"/>
    </source>
</evidence>
<feature type="region of interest" description="Disordered" evidence="1">
    <location>
        <begin position="396"/>
        <end position="415"/>
    </location>
</feature>
<feature type="region of interest" description="Disordered" evidence="1">
    <location>
        <begin position="140"/>
        <end position="163"/>
    </location>
</feature>
<keyword evidence="2" id="KW-1185">Reference proteome</keyword>
<proteinExistence type="predicted"/>
<feature type="compositionally biased region" description="Basic residues" evidence="1">
    <location>
        <begin position="436"/>
        <end position="447"/>
    </location>
</feature>
<name>A0A1I7USF7_9PELO</name>
<reference evidence="3" key="1">
    <citation type="submission" date="2016-11" db="UniProtKB">
        <authorList>
            <consortium name="WormBaseParasite"/>
        </authorList>
    </citation>
    <scope>IDENTIFICATION</scope>
</reference>
<feature type="region of interest" description="Disordered" evidence="1">
    <location>
        <begin position="428"/>
        <end position="455"/>
    </location>
</feature>
<dbReference type="WBParaSite" id="Csp11.Scaffold630.g18885.t1">
    <property type="protein sequence ID" value="Csp11.Scaffold630.g18885.t1"/>
    <property type="gene ID" value="Csp11.Scaffold630.g18885"/>
</dbReference>
<evidence type="ECO:0000313" key="3">
    <source>
        <dbReference type="WBParaSite" id="Csp11.Scaffold630.g18885.t1"/>
    </source>
</evidence>
<evidence type="ECO:0000313" key="2">
    <source>
        <dbReference type="Proteomes" id="UP000095282"/>
    </source>
</evidence>
<accession>A0A1I7USF7</accession>